<dbReference type="RefSeq" id="WP_172678032.1">
    <property type="nucleotide sequence ID" value="NZ_CABIWA010000020.1"/>
</dbReference>
<gene>
    <name evidence="1" type="ORF">ERS852551_01003</name>
</gene>
<accession>A0A174NN03</accession>
<evidence type="ECO:0000313" key="1">
    <source>
        <dbReference type="EMBL" id="CUP50034.1"/>
    </source>
</evidence>
<dbReference type="EMBL" id="CZBE01000005">
    <property type="protein sequence ID" value="CUP50034.1"/>
    <property type="molecule type" value="Genomic_DNA"/>
</dbReference>
<evidence type="ECO:0000313" key="2">
    <source>
        <dbReference type="Proteomes" id="UP000095765"/>
    </source>
</evidence>
<dbReference type="AlphaFoldDB" id="A0A174NN03"/>
<sequence length="53" mass="6340">MGENRHRHTVWMDDAVWDQEESHYQKDNCSTKNEYIEKAVQFYSGYLDAERAG</sequence>
<dbReference type="Proteomes" id="UP000095765">
    <property type="component" value="Unassembled WGS sequence"/>
</dbReference>
<reference evidence="1 2" key="1">
    <citation type="submission" date="2015-09" db="EMBL/GenBank/DDBJ databases">
        <authorList>
            <consortium name="Pathogen Informatics"/>
        </authorList>
    </citation>
    <scope>NUCLEOTIDE SEQUENCE [LARGE SCALE GENOMIC DNA]</scope>
    <source>
        <strain evidence="1 2">2789STDY5834939</strain>
    </source>
</reference>
<protein>
    <submittedName>
        <fullName evidence="1">Uncharacterized protein</fullName>
    </submittedName>
</protein>
<proteinExistence type="predicted"/>
<organism evidence="1 2">
    <name type="scientific">Anaerotruncus colihominis</name>
    <dbReference type="NCBI Taxonomy" id="169435"/>
    <lineage>
        <taxon>Bacteria</taxon>
        <taxon>Bacillati</taxon>
        <taxon>Bacillota</taxon>
        <taxon>Clostridia</taxon>
        <taxon>Eubacteriales</taxon>
        <taxon>Oscillospiraceae</taxon>
        <taxon>Anaerotruncus</taxon>
    </lineage>
</organism>
<name>A0A174NN03_9FIRM</name>